<sequence length="275" mass="30353">MTRESSEASFDVARSIRENAKVELEGTTSYSGRRSTAERNERGEELSRSEKNEVDLQPSVTDRSARTPPLTTHPIPTVSASPRRRSPRRSASTPGQPPRQQDVTRQTSYNDSVRSAESFFGVTLDRTDDGDRSRMSFAGRSDPPRDDIKRGDPPYSIDAAEAPQARHTPPRDAPSNSAHAPPTNVPLESAVGRHVLAWFETHKLLEHDRTIAERASAAAENELRTTLRDAAVRRKERGREDANWIQWAVAGVVAILLLSSDSSSTPYDGSLESGR</sequence>
<evidence type="ECO:0000313" key="1">
    <source>
        <dbReference type="EMBL" id="KAJ9092611.1"/>
    </source>
</evidence>
<comment type="caution">
    <text evidence="1">The sequence shown here is derived from an EMBL/GenBank/DDBJ whole genome shotgun (WGS) entry which is preliminary data.</text>
</comment>
<evidence type="ECO:0000313" key="2">
    <source>
        <dbReference type="Proteomes" id="UP001230649"/>
    </source>
</evidence>
<proteinExistence type="predicted"/>
<protein>
    <submittedName>
        <fullName evidence="1">Uncharacterized protein</fullName>
    </submittedName>
</protein>
<accession>A0ACC2V180</accession>
<gene>
    <name evidence="1" type="ORF">QFC20_007318</name>
</gene>
<name>A0ACC2V180_9TREE</name>
<keyword evidence="2" id="KW-1185">Reference proteome</keyword>
<dbReference type="Proteomes" id="UP001230649">
    <property type="component" value="Unassembled WGS sequence"/>
</dbReference>
<organism evidence="1 2">
    <name type="scientific">Naganishia adeliensis</name>
    <dbReference type="NCBI Taxonomy" id="92952"/>
    <lineage>
        <taxon>Eukaryota</taxon>
        <taxon>Fungi</taxon>
        <taxon>Dikarya</taxon>
        <taxon>Basidiomycota</taxon>
        <taxon>Agaricomycotina</taxon>
        <taxon>Tremellomycetes</taxon>
        <taxon>Filobasidiales</taxon>
        <taxon>Filobasidiaceae</taxon>
        <taxon>Naganishia</taxon>
    </lineage>
</organism>
<reference evidence="1" key="1">
    <citation type="submission" date="2023-04" db="EMBL/GenBank/DDBJ databases">
        <title>Draft Genome sequencing of Naganishia species isolated from polar environments using Oxford Nanopore Technology.</title>
        <authorList>
            <person name="Leo P."/>
            <person name="Venkateswaran K."/>
        </authorList>
    </citation>
    <scope>NUCLEOTIDE SEQUENCE</scope>
    <source>
        <strain evidence="1">MNA-CCFEE 5262</strain>
    </source>
</reference>
<dbReference type="EMBL" id="JASBWS010000169">
    <property type="protein sequence ID" value="KAJ9092611.1"/>
    <property type="molecule type" value="Genomic_DNA"/>
</dbReference>